<keyword evidence="3" id="KW-1185">Reference proteome</keyword>
<feature type="transmembrane region" description="Helical" evidence="1">
    <location>
        <begin position="7"/>
        <end position="28"/>
    </location>
</feature>
<dbReference type="EMBL" id="JAZHFS010000061">
    <property type="protein sequence ID" value="MEF2115403.1"/>
    <property type="molecule type" value="Genomic_DNA"/>
</dbReference>
<keyword evidence="1" id="KW-0472">Membrane</keyword>
<accession>A0ABU7UYD4</accession>
<dbReference type="Proteomes" id="UP001498469">
    <property type="component" value="Unassembled WGS sequence"/>
</dbReference>
<keyword evidence="1" id="KW-1133">Transmembrane helix</keyword>
<evidence type="ECO:0000256" key="1">
    <source>
        <dbReference type="SAM" id="Phobius"/>
    </source>
</evidence>
<proteinExistence type="predicted"/>
<evidence type="ECO:0000313" key="2">
    <source>
        <dbReference type="EMBL" id="MEF2115403.1"/>
    </source>
</evidence>
<evidence type="ECO:0000313" key="3">
    <source>
        <dbReference type="Proteomes" id="UP001498469"/>
    </source>
</evidence>
<protein>
    <submittedName>
        <fullName evidence="2">Uncharacterized protein</fullName>
    </submittedName>
</protein>
<gene>
    <name evidence="2" type="ORF">SJI18_24345</name>
</gene>
<feature type="transmembrane region" description="Helical" evidence="1">
    <location>
        <begin position="34"/>
        <end position="55"/>
    </location>
</feature>
<keyword evidence="1" id="KW-0812">Transmembrane</keyword>
<name>A0ABU7UYD4_9CLOT</name>
<dbReference type="RefSeq" id="WP_216255984.1">
    <property type="nucleotide sequence ID" value="NZ_JAZHFS010000061.1"/>
</dbReference>
<sequence>MKPRTTILGLVLTLVWYFFIIFITNKYLKGFNNIIYFVIVLILLYVGGEIISHFTPSKNNK</sequence>
<comment type="caution">
    <text evidence="2">The sequence shown here is derived from an EMBL/GenBank/DDBJ whole genome shotgun (WGS) entry which is preliminary data.</text>
</comment>
<organism evidence="2 3">
    <name type="scientific">Clostridium frigoriphilum</name>
    <dbReference type="NCBI Taxonomy" id="443253"/>
    <lineage>
        <taxon>Bacteria</taxon>
        <taxon>Bacillati</taxon>
        <taxon>Bacillota</taxon>
        <taxon>Clostridia</taxon>
        <taxon>Eubacteriales</taxon>
        <taxon>Clostridiaceae</taxon>
        <taxon>Clostridium</taxon>
    </lineage>
</organism>
<reference evidence="2 3" key="1">
    <citation type="submission" date="2023-11" db="EMBL/GenBank/DDBJ databases">
        <title>Draft genome sequence of a psychrophilic Clostridium strain from permafrost water brine.</title>
        <authorList>
            <person name="Shcherbakova V.A."/>
            <person name="Trubitsyn V.E."/>
            <person name="Zakharyuk A.G."/>
        </authorList>
    </citation>
    <scope>NUCLEOTIDE SEQUENCE [LARGE SCALE GENOMIC DNA]</scope>
    <source>
        <strain evidence="2 3">14F</strain>
    </source>
</reference>